<dbReference type="Proteomes" id="UP001314205">
    <property type="component" value="Unassembled WGS sequence"/>
</dbReference>
<organism evidence="3 4">
    <name type="scientific">Parnassius mnemosyne</name>
    <name type="common">clouded apollo</name>
    <dbReference type="NCBI Taxonomy" id="213953"/>
    <lineage>
        <taxon>Eukaryota</taxon>
        <taxon>Metazoa</taxon>
        <taxon>Ecdysozoa</taxon>
        <taxon>Arthropoda</taxon>
        <taxon>Hexapoda</taxon>
        <taxon>Insecta</taxon>
        <taxon>Pterygota</taxon>
        <taxon>Neoptera</taxon>
        <taxon>Endopterygota</taxon>
        <taxon>Lepidoptera</taxon>
        <taxon>Glossata</taxon>
        <taxon>Ditrysia</taxon>
        <taxon>Papilionoidea</taxon>
        <taxon>Papilionidae</taxon>
        <taxon>Parnassiinae</taxon>
        <taxon>Parnassini</taxon>
        <taxon>Parnassius</taxon>
        <taxon>Driopa</taxon>
    </lineage>
</organism>
<dbReference type="AlphaFoldDB" id="A0AAV1KJX9"/>
<feature type="coiled-coil region" evidence="1">
    <location>
        <begin position="28"/>
        <end position="62"/>
    </location>
</feature>
<name>A0AAV1KJX9_9NEOP</name>
<comment type="caution">
    <text evidence="3">The sequence shown here is derived from an EMBL/GenBank/DDBJ whole genome shotgun (WGS) entry which is preliminary data.</text>
</comment>
<sequence length="112" mass="12721">MQILTSINKNQTETNKISEDGSLLKEHVKDLKTEMDSLRFENEKMKRNIDNLISKYNDNDKQMGKLDSEIKNLQSTKLIAPVTTTTISNTIEETVISDEDDNTSYSSDSSTE</sequence>
<reference evidence="3 4" key="1">
    <citation type="submission" date="2023-11" db="EMBL/GenBank/DDBJ databases">
        <authorList>
            <person name="Hedman E."/>
            <person name="Englund M."/>
            <person name="Stromberg M."/>
            <person name="Nyberg Akerstrom W."/>
            <person name="Nylinder S."/>
            <person name="Jareborg N."/>
            <person name="Kallberg Y."/>
            <person name="Kronander E."/>
        </authorList>
    </citation>
    <scope>NUCLEOTIDE SEQUENCE [LARGE SCALE GENOMIC DNA]</scope>
</reference>
<protein>
    <submittedName>
        <fullName evidence="3">Uncharacterized protein</fullName>
    </submittedName>
</protein>
<gene>
    <name evidence="3" type="ORF">PARMNEM_LOCUS3685</name>
</gene>
<accession>A0AAV1KJX9</accession>
<feature type="region of interest" description="Disordered" evidence="2">
    <location>
        <begin position="91"/>
        <end position="112"/>
    </location>
</feature>
<proteinExistence type="predicted"/>
<keyword evidence="4" id="KW-1185">Reference proteome</keyword>
<evidence type="ECO:0000313" key="4">
    <source>
        <dbReference type="Proteomes" id="UP001314205"/>
    </source>
</evidence>
<evidence type="ECO:0000256" key="1">
    <source>
        <dbReference type="SAM" id="Coils"/>
    </source>
</evidence>
<feature type="compositionally biased region" description="Low complexity" evidence="2">
    <location>
        <begin position="103"/>
        <end position="112"/>
    </location>
</feature>
<evidence type="ECO:0000256" key="2">
    <source>
        <dbReference type="SAM" id="MobiDB-lite"/>
    </source>
</evidence>
<dbReference type="EMBL" id="CAVLGL010000035">
    <property type="protein sequence ID" value="CAK1582107.1"/>
    <property type="molecule type" value="Genomic_DNA"/>
</dbReference>
<evidence type="ECO:0000313" key="3">
    <source>
        <dbReference type="EMBL" id="CAK1582107.1"/>
    </source>
</evidence>
<keyword evidence="1" id="KW-0175">Coiled coil</keyword>